<dbReference type="PANTHER" id="PTHR12499:SF0">
    <property type="entry name" value="OPTIC ATROPHY 3 PROTEIN"/>
    <property type="match status" value="1"/>
</dbReference>
<dbReference type="OMA" id="NYRFRTN"/>
<sequence length="154" mass="17593">MVAGLPLIKVFYLLVRQLSKPISSWLKERAKTHNIVKKNFLVPLGRTYHICEQKIRLKLLGYSPSSILPVSDNQAIETGAEITGEFFIFSIALSFVTYEYIRSRAATSKKESELEETISQISERLMVAEKTICLLSYCLQSMRESQNAEKHHPK</sequence>
<keyword evidence="2" id="KW-0175">Coiled coil</keyword>
<name>A0A0C2JGK2_THEKT</name>
<comment type="caution">
    <text evidence="3">The sequence shown here is derived from an EMBL/GenBank/DDBJ whole genome shotgun (WGS) entry which is preliminary data.</text>
</comment>
<reference evidence="3 4" key="1">
    <citation type="journal article" date="2014" name="Genome Biol. Evol.">
        <title>The genome of the myxosporean Thelohanellus kitauei shows adaptations to nutrient acquisition within its fish host.</title>
        <authorList>
            <person name="Yang Y."/>
            <person name="Xiong J."/>
            <person name="Zhou Z."/>
            <person name="Huo F."/>
            <person name="Miao W."/>
            <person name="Ran C."/>
            <person name="Liu Y."/>
            <person name="Zhang J."/>
            <person name="Feng J."/>
            <person name="Wang M."/>
            <person name="Wang M."/>
            <person name="Wang L."/>
            <person name="Yao B."/>
        </authorList>
    </citation>
    <scope>NUCLEOTIDE SEQUENCE [LARGE SCALE GENOMIC DNA]</scope>
    <source>
        <strain evidence="3">Wuqing</strain>
    </source>
</reference>
<organism evidence="3 4">
    <name type="scientific">Thelohanellus kitauei</name>
    <name type="common">Myxosporean</name>
    <dbReference type="NCBI Taxonomy" id="669202"/>
    <lineage>
        <taxon>Eukaryota</taxon>
        <taxon>Metazoa</taxon>
        <taxon>Cnidaria</taxon>
        <taxon>Myxozoa</taxon>
        <taxon>Myxosporea</taxon>
        <taxon>Bivalvulida</taxon>
        <taxon>Platysporina</taxon>
        <taxon>Myxobolidae</taxon>
        <taxon>Thelohanellus</taxon>
    </lineage>
</organism>
<evidence type="ECO:0000313" key="4">
    <source>
        <dbReference type="Proteomes" id="UP000031668"/>
    </source>
</evidence>
<comment type="similarity">
    <text evidence="1">Belongs to the OPA3 family.</text>
</comment>
<keyword evidence="4" id="KW-1185">Reference proteome</keyword>
<dbReference type="Proteomes" id="UP000031668">
    <property type="component" value="Unassembled WGS sequence"/>
</dbReference>
<dbReference type="GO" id="GO:0005739">
    <property type="term" value="C:mitochondrion"/>
    <property type="evidence" value="ECO:0007669"/>
    <property type="project" value="TreeGrafter"/>
</dbReference>
<accession>A0A0C2JGK2</accession>
<dbReference type="GO" id="GO:0019216">
    <property type="term" value="P:regulation of lipid metabolic process"/>
    <property type="evidence" value="ECO:0007669"/>
    <property type="project" value="TreeGrafter"/>
</dbReference>
<dbReference type="Pfam" id="PF07047">
    <property type="entry name" value="OPA3"/>
    <property type="match status" value="1"/>
</dbReference>
<gene>
    <name evidence="3" type="ORF">RF11_06815</name>
</gene>
<dbReference type="PANTHER" id="PTHR12499">
    <property type="entry name" value="OPTIC ATROPHY 3 PROTEIN OPA3"/>
    <property type="match status" value="1"/>
</dbReference>
<protein>
    <submittedName>
        <fullName evidence="3">Optic atrophy 3 protein</fullName>
    </submittedName>
</protein>
<dbReference type="OrthoDB" id="2129069at2759"/>
<dbReference type="EMBL" id="JWZT01002870">
    <property type="protein sequence ID" value="KII68368.1"/>
    <property type="molecule type" value="Genomic_DNA"/>
</dbReference>
<evidence type="ECO:0000256" key="1">
    <source>
        <dbReference type="ARBA" id="ARBA00007584"/>
    </source>
</evidence>
<evidence type="ECO:0000313" key="3">
    <source>
        <dbReference type="EMBL" id="KII68368.1"/>
    </source>
</evidence>
<dbReference type="InterPro" id="IPR010754">
    <property type="entry name" value="OPA3-like"/>
</dbReference>
<evidence type="ECO:0000256" key="2">
    <source>
        <dbReference type="ARBA" id="ARBA00023054"/>
    </source>
</evidence>
<dbReference type="AlphaFoldDB" id="A0A0C2JGK2"/>
<proteinExistence type="inferred from homology"/>